<evidence type="ECO:0000313" key="2">
    <source>
        <dbReference type="EMBL" id="KZT65996.1"/>
    </source>
</evidence>
<reference evidence="2 3" key="1">
    <citation type="journal article" date="2016" name="Mol. Biol. Evol.">
        <title>Comparative Genomics of Early-Diverging Mushroom-Forming Fungi Provides Insights into the Origins of Lignocellulose Decay Capabilities.</title>
        <authorList>
            <person name="Nagy L.G."/>
            <person name="Riley R."/>
            <person name="Tritt A."/>
            <person name="Adam C."/>
            <person name="Daum C."/>
            <person name="Floudas D."/>
            <person name="Sun H."/>
            <person name="Yadav J.S."/>
            <person name="Pangilinan J."/>
            <person name="Larsson K.H."/>
            <person name="Matsuura K."/>
            <person name="Barry K."/>
            <person name="Labutti K."/>
            <person name="Kuo R."/>
            <person name="Ohm R.A."/>
            <person name="Bhattacharya S.S."/>
            <person name="Shirouzu T."/>
            <person name="Yoshinaga Y."/>
            <person name="Martin F.M."/>
            <person name="Grigoriev I.V."/>
            <person name="Hibbett D.S."/>
        </authorList>
    </citation>
    <scope>NUCLEOTIDE SEQUENCE [LARGE SCALE GENOMIC DNA]</scope>
    <source>
        <strain evidence="2 3">L-15889</strain>
    </source>
</reference>
<protein>
    <recommendedName>
        <fullName evidence="4">WW domain-containing protein</fullName>
    </recommendedName>
</protein>
<dbReference type="OrthoDB" id="3208379at2759"/>
<feature type="transmembrane region" description="Helical" evidence="1">
    <location>
        <begin position="428"/>
        <end position="452"/>
    </location>
</feature>
<evidence type="ECO:0000313" key="3">
    <source>
        <dbReference type="Proteomes" id="UP000076727"/>
    </source>
</evidence>
<proteinExistence type="predicted"/>
<dbReference type="AlphaFoldDB" id="A0A165MQM0"/>
<keyword evidence="1" id="KW-0812">Transmembrane</keyword>
<keyword evidence="1" id="KW-0472">Membrane</keyword>
<accession>A0A165MQM0</accession>
<feature type="transmembrane region" description="Helical" evidence="1">
    <location>
        <begin position="390"/>
        <end position="416"/>
    </location>
</feature>
<organism evidence="2 3">
    <name type="scientific">Daedalea quercina L-15889</name>
    <dbReference type="NCBI Taxonomy" id="1314783"/>
    <lineage>
        <taxon>Eukaryota</taxon>
        <taxon>Fungi</taxon>
        <taxon>Dikarya</taxon>
        <taxon>Basidiomycota</taxon>
        <taxon>Agaricomycotina</taxon>
        <taxon>Agaricomycetes</taxon>
        <taxon>Polyporales</taxon>
        <taxon>Fomitopsis</taxon>
    </lineage>
</organism>
<feature type="transmembrane region" description="Helical" evidence="1">
    <location>
        <begin position="309"/>
        <end position="329"/>
    </location>
</feature>
<keyword evidence="3" id="KW-1185">Reference proteome</keyword>
<evidence type="ECO:0000256" key="1">
    <source>
        <dbReference type="SAM" id="Phobius"/>
    </source>
</evidence>
<feature type="transmembrane region" description="Helical" evidence="1">
    <location>
        <begin position="335"/>
        <end position="359"/>
    </location>
</feature>
<gene>
    <name evidence="2" type="ORF">DAEQUDRAFT_696245</name>
</gene>
<keyword evidence="1" id="KW-1133">Transmembrane helix</keyword>
<evidence type="ECO:0008006" key="4">
    <source>
        <dbReference type="Google" id="ProtNLM"/>
    </source>
</evidence>
<sequence>MATYDFDNYETGTSTAVNTADDTYITLVQSRRNMPSGWMKYVHPQSWVYFRNDEYKMVVDDDVREPEILAGINKFYLANQTSILPDGVEACLLGSAGTYFYLIVDHNQCVAEHLNNRPLRDWVSGFAEPSTANLIRCRRLYWNFIQRHPCHMTQPRRALTEAIDSVRAYYFDNLMFGQRSTVPFSQTECDNLLRHLEVPQGPTIRETSMVTLVAWILREVYSYRHAEGYGKYTSNQLRARQRTPRGSVYVPSSPSVIASALIRFLMNGPFFGIPQTYLEHVQHASEFRGRLSSLHQSWREYTDRLVREYSDFILISTVLLSATVGLLSVSDIGQMARVCSIMAAFASLGSITTGAFFVWRHQRDTHISTTRTFAYMNNAHRNFFGLPGHALFLSLPPVLLVWSLVGLTIAIVAYALQPVTTSEVNDVASTSVTIVIFFLVMVCTGMAIYVFVKMWNWGSRIWKPKFVPVSRIWADCLSRTRAGEKG</sequence>
<dbReference type="EMBL" id="KV429096">
    <property type="protein sequence ID" value="KZT65996.1"/>
    <property type="molecule type" value="Genomic_DNA"/>
</dbReference>
<name>A0A165MQM0_9APHY</name>
<dbReference type="Proteomes" id="UP000076727">
    <property type="component" value="Unassembled WGS sequence"/>
</dbReference>